<name>A0A1K1NA78_SELRU</name>
<evidence type="ECO:0000313" key="2">
    <source>
        <dbReference type="Proteomes" id="UP000182958"/>
    </source>
</evidence>
<dbReference type="RefSeq" id="WP_072305970.1">
    <property type="nucleotide sequence ID" value="NZ_FPJA01000005.1"/>
</dbReference>
<keyword evidence="2" id="KW-1185">Reference proteome</keyword>
<evidence type="ECO:0000313" key="1">
    <source>
        <dbReference type="EMBL" id="SFW32239.1"/>
    </source>
</evidence>
<sequence>MVKLMGKELREAVSGRRLWLSLSLDYQVDRYILMPHITSDYNDYAIDYIDAYLHKEGLHSAIFVSSNQVVLDRLSVYDGAYEVSATYMTHSQIMDMMRFYALYPFSDKVVIISLTIPYDTCGENLLGIPGVTKRDLFCYDIYRFDCVPQLGEVNP</sequence>
<reference evidence="2" key="1">
    <citation type="submission" date="2016-11" db="EMBL/GenBank/DDBJ databases">
        <authorList>
            <person name="Varghese N."/>
            <person name="Submissions S."/>
        </authorList>
    </citation>
    <scope>NUCLEOTIDE SEQUENCE [LARGE SCALE GENOMIC DNA]</scope>
    <source>
        <strain evidence="2">C3</strain>
    </source>
</reference>
<dbReference type="EMBL" id="FPJA01000005">
    <property type="protein sequence ID" value="SFW32239.1"/>
    <property type="molecule type" value="Genomic_DNA"/>
</dbReference>
<protein>
    <submittedName>
        <fullName evidence="1">Uncharacterized protein</fullName>
    </submittedName>
</protein>
<gene>
    <name evidence="1" type="ORF">SAMN02910323_1302</name>
</gene>
<dbReference type="Proteomes" id="UP000182958">
    <property type="component" value="Unassembled WGS sequence"/>
</dbReference>
<dbReference type="AlphaFoldDB" id="A0A1K1NA78"/>
<proteinExistence type="predicted"/>
<organism evidence="1 2">
    <name type="scientific">Selenomonas ruminantium</name>
    <dbReference type="NCBI Taxonomy" id="971"/>
    <lineage>
        <taxon>Bacteria</taxon>
        <taxon>Bacillati</taxon>
        <taxon>Bacillota</taxon>
        <taxon>Negativicutes</taxon>
        <taxon>Selenomonadales</taxon>
        <taxon>Selenomonadaceae</taxon>
        <taxon>Selenomonas</taxon>
    </lineage>
</organism>
<accession>A0A1K1NA78</accession>